<organism evidence="4 5">
    <name type="scientific">[Actinobacillus] rossii</name>
    <dbReference type="NCBI Taxonomy" id="123820"/>
    <lineage>
        <taxon>Bacteria</taxon>
        <taxon>Pseudomonadati</taxon>
        <taxon>Pseudomonadota</taxon>
        <taxon>Gammaproteobacteria</taxon>
        <taxon>Pasteurellales</taxon>
        <taxon>Pasteurellaceae</taxon>
    </lineage>
</organism>
<reference evidence="4 5" key="1">
    <citation type="submission" date="2018-06" db="EMBL/GenBank/DDBJ databases">
        <authorList>
            <consortium name="Pathogen Informatics"/>
            <person name="Doyle S."/>
        </authorList>
    </citation>
    <scope>NUCLEOTIDE SEQUENCE [LARGE SCALE GENOMIC DNA]</scope>
    <source>
        <strain evidence="4 5">NCTC10801</strain>
    </source>
</reference>
<dbReference type="EMBL" id="UFRQ01000003">
    <property type="protein sequence ID" value="SUT94936.1"/>
    <property type="molecule type" value="Genomic_DNA"/>
</dbReference>
<name>A0A380U3X7_9PAST</name>
<evidence type="ECO:0000313" key="4">
    <source>
        <dbReference type="EMBL" id="SUT94936.1"/>
    </source>
</evidence>
<dbReference type="Pfam" id="PF08139">
    <property type="entry name" value="LPAM_1"/>
    <property type="match status" value="1"/>
</dbReference>
<dbReference type="PROSITE" id="PS51257">
    <property type="entry name" value="PROKAR_LIPOPROTEIN"/>
    <property type="match status" value="1"/>
</dbReference>
<evidence type="ECO:0000256" key="3">
    <source>
        <dbReference type="SAM" id="SignalP"/>
    </source>
</evidence>
<accession>A0A380U3X7</accession>
<sequence>MKKLILTLTLTALLAGCTSSGAGIGGGFGASNGAQGLVLAPDLVFSHLLCGFKM</sequence>
<feature type="chain" id="PRO_5016979319" description="Type IV secretion system putative lipoprotein virB7" evidence="3">
    <location>
        <begin position="23"/>
        <end position="54"/>
    </location>
</feature>
<gene>
    <name evidence="4" type="ORF">NCTC10801_02335</name>
</gene>
<protein>
    <recommendedName>
        <fullName evidence="1">Type IV secretion system putative lipoprotein virB7</fullName>
    </recommendedName>
</protein>
<dbReference type="Proteomes" id="UP000254649">
    <property type="component" value="Unassembled WGS sequence"/>
</dbReference>
<dbReference type="InterPro" id="IPR012640">
    <property type="entry name" value="Membr_lipoprot_lipid_attach_CS"/>
</dbReference>
<dbReference type="AlphaFoldDB" id="A0A380U3X7"/>
<proteinExistence type="predicted"/>
<feature type="signal peptide" evidence="3">
    <location>
        <begin position="1"/>
        <end position="22"/>
    </location>
</feature>
<evidence type="ECO:0000313" key="5">
    <source>
        <dbReference type="Proteomes" id="UP000254649"/>
    </source>
</evidence>
<keyword evidence="5" id="KW-1185">Reference proteome</keyword>
<evidence type="ECO:0000256" key="1">
    <source>
        <dbReference type="ARBA" id="ARBA00017922"/>
    </source>
</evidence>
<evidence type="ECO:0000256" key="2">
    <source>
        <dbReference type="ARBA" id="ARBA00022729"/>
    </source>
</evidence>
<keyword evidence="2 3" id="KW-0732">Signal</keyword>